<dbReference type="InterPro" id="IPR013087">
    <property type="entry name" value="Znf_C2H2_type"/>
</dbReference>
<reference evidence="8 9" key="1">
    <citation type="journal article" date="2015" name="Genome Biol. Evol.">
        <title>The genome of winter moth (Operophtera brumata) provides a genomic perspective on sexual dimorphism and phenology.</title>
        <authorList>
            <person name="Derks M.F."/>
            <person name="Smit S."/>
            <person name="Salis L."/>
            <person name="Schijlen E."/>
            <person name="Bossers A."/>
            <person name="Mateman C."/>
            <person name="Pijl A.S."/>
            <person name="de Ridder D."/>
            <person name="Groenen M.A."/>
            <person name="Visser M.E."/>
            <person name="Megens H.J."/>
        </authorList>
    </citation>
    <scope>NUCLEOTIDE SEQUENCE [LARGE SCALE GENOMIC DNA]</scope>
    <source>
        <strain evidence="8">WM2013NL</strain>
        <tissue evidence="8">Head and thorax</tissue>
    </source>
</reference>
<feature type="domain" description="C2H2-type" evidence="7">
    <location>
        <begin position="352"/>
        <end position="379"/>
    </location>
</feature>
<keyword evidence="4" id="KW-0862">Zinc</keyword>
<feature type="domain" description="C2H2-type" evidence="7">
    <location>
        <begin position="623"/>
        <end position="645"/>
    </location>
</feature>
<evidence type="ECO:0000256" key="1">
    <source>
        <dbReference type="ARBA" id="ARBA00022723"/>
    </source>
</evidence>
<keyword evidence="3 5" id="KW-0863">Zinc-finger</keyword>
<organism evidence="8 9">
    <name type="scientific">Operophtera brumata</name>
    <name type="common">Winter moth</name>
    <name type="synonym">Phalaena brumata</name>
    <dbReference type="NCBI Taxonomy" id="104452"/>
    <lineage>
        <taxon>Eukaryota</taxon>
        <taxon>Metazoa</taxon>
        <taxon>Ecdysozoa</taxon>
        <taxon>Arthropoda</taxon>
        <taxon>Hexapoda</taxon>
        <taxon>Insecta</taxon>
        <taxon>Pterygota</taxon>
        <taxon>Neoptera</taxon>
        <taxon>Endopterygota</taxon>
        <taxon>Lepidoptera</taxon>
        <taxon>Glossata</taxon>
        <taxon>Ditrysia</taxon>
        <taxon>Geometroidea</taxon>
        <taxon>Geometridae</taxon>
        <taxon>Larentiinae</taxon>
        <taxon>Operophtera</taxon>
    </lineage>
</organism>
<sequence length="859" mass="99161">HFCGSEQGRAHEVGHCVYANTSLVMPSLLPLPLTGAPIVSGCCVEVRAERAGSASTNPVMDFSNFTQDCTQGLPVKQEYEHTNEDNYNVQIKHETEYITDSDNPFQNLQFDIKRETVTEKDPQSIEITLEESQMTDPDVRMTDTSFKSELNDPNARKEITIINVKNETTESILPNDDGEINVKVNEEVTVKEEMDNVVDYDYPSFDDSMDSSEAAALSHVEACLSDDVQIKTEIHVSFPNIKEESDVAVTETHLISKKLINTSSTVTSTVDGIIQSNTTNTLVMEIHPVSSNQPFNKMGNPEEILPTSENYKMDYGESFLLNSITGNVLSLEQEAYGLLKSKKKGAIRGYTQKCPKCAKWFRSKYNVKKHLRVHETIEKRALGIIKGQKTRILNKKKQKLSEKAEEDNNVRIENGDGYKCTCGQIFQRRSRMETCLRSHTEYSETCQYACPTCQKKFKTKDTLIFHRNKFHRKKFPCKFCPTDYQTQKELFKHLQVHQKVQLMEYKVIAEVAKGTQELKCLICSKSCKTLTDLKYHIIDHTEPYDCPYCNHDVFTKILDFVDHMKKAHPDVGRESVLDVVEAFSKLVKAWKCEECGQQFHEADKLALHQIEKHAPEMKNEQHFQCEDCQRVFISNQGLNSHRRMHHRVEVSEPTEPEEIGVMCLACRKMCNDMTALTSHMRLHSMERKFPCKYCDFRFATQQKRKAHSEIHTGDMKYVCFICEYQCSSENRLRAHKSSIKHLSMKEYLLTGKPLIEEQQSTSKKEKIKDALRKKEKIEDTLTKKEKIKDTLRKKEWDVKKKKKDRKERDKKLNPDVSLEIACDICGDKFACESEMQEHKQTHPFIEFPNDDKPSRIFFK</sequence>
<dbReference type="Pfam" id="PF00096">
    <property type="entry name" value="zf-C2H2"/>
    <property type="match status" value="1"/>
</dbReference>
<comment type="caution">
    <text evidence="8">The sequence shown here is derived from an EMBL/GenBank/DDBJ whole genome shotgun (WGS) entry which is preliminary data.</text>
</comment>
<dbReference type="PROSITE" id="PS00028">
    <property type="entry name" value="ZINC_FINGER_C2H2_1"/>
    <property type="match status" value="9"/>
</dbReference>
<evidence type="ECO:0000256" key="5">
    <source>
        <dbReference type="PROSITE-ProRule" id="PRU00042"/>
    </source>
</evidence>
<feature type="domain" description="C2H2-type" evidence="7">
    <location>
        <begin position="448"/>
        <end position="476"/>
    </location>
</feature>
<feature type="domain" description="C2H2-type" evidence="7">
    <location>
        <begin position="689"/>
        <end position="716"/>
    </location>
</feature>
<evidence type="ECO:0000256" key="4">
    <source>
        <dbReference type="ARBA" id="ARBA00022833"/>
    </source>
</evidence>
<evidence type="ECO:0000259" key="7">
    <source>
        <dbReference type="PROSITE" id="PS50157"/>
    </source>
</evidence>
<keyword evidence="9" id="KW-1185">Reference proteome</keyword>
<evidence type="ECO:0000256" key="3">
    <source>
        <dbReference type="ARBA" id="ARBA00022771"/>
    </source>
</evidence>
<evidence type="ECO:0000313" key="8">
    <source>
        <dbReference type="EMBL" id="KOB72663.1"/>
    </source>
</evidence>
<proteinExistence type="predicted"/>
<keyword evidence="2" id="KW-0677">Repeat</keyword>
<name>A0A0L7LB17_OPEBR</name>
<dbReference type="Proteomes" id="UP000037510">
    <property type="component" value="Unassembled WGS sequence"/>
</dbReference>
<dbReference type="GO" id="GO:0008270">
    <property type="term" value="F:zinc ion binding"/>
    <property type="evidence" value="ECO:0007669"/>
    <property type="project" value="UniProtKB-KW"/>
</dbReference>
<evidence type="ECO:0000256" key="2">
    <source>
        <dbReference type="ARBA" id="ARBA00022737"/>
    </source>
</evidence>
<dbReference type="PROSITE" id="PS50157">
    <property type="entry name" value="ZINC_FINGER_C2H2_2"/>
    <property type="match status" value="7"/>
</dbReference>
<accession>A0A0L7LB17</accession>
<feature type="domain" description="C2H2-type" evidence="7">
    <location>
        <begin position="820"/>
        <end position="842"/>
    </location>
</feature>
<dbReference type="SMART" id="SM00355">
    <property type="entry name" value="ZnF_C2H2"/>
    <property type="match status" value="11"/>
</dbReference>
<dbReference type="InterPro" id="IPR036236">
    <property type="entry name" value="Znf_C2H2_sf"/>
</dbReference>
<dbReference type="SUPFAM" id="SSF57667">
    <property type="entry name" value="beta-beta-alpha zinc fingers"/>
    <property type="match status" value="3"/>
</dbReference>
<gene>
    <name evidence="8" type="ORF">OBRU01_12029</name>
</gene>
<feature type="domain" description="C2H2-type" evidence="7">
    <location>
        <begin position="661"/>
        <end position="688"/>
    </location>
</feature>
<dbReference type="STRING" id="104452.A0A0L7LB17"/>
<feature type="non-terminal residue" evidence="8">
    <location>
        <position position="1"/>
    </location>
</feature>
<evidence type="ECO:0000313" key="9">
    <source>
        <dbReference type="Proteomes" id="UP000037510"/>
    </source>
</evidence>
<dbReference type="EMBL" id="JTDY01001873">
    <property type="protein sequence ID" value="KOB72663.1"/>
    <property type="molecule type" value="Genomic_DNA"/>
</dbReference>
<dbReference type="PANTHER" id="PTHR24379">
    <property type="entry name" value="KRAB AND ZINC FINGER DOMAIN-CONTAINING"/>
    <property type="match status" value="1"/>
</dbReference>
<protein>
    <submittedName>
        <fullName evidence="8">Zinc finger protein 84</fullName>
    </submittedName>
</protein>
<dbReference type="Gene3D" id="3.30.160.60">
    <property type="entry name" value="Classic Zinc Finger"/>
    <property type="match status" value="5"/>
</dbReference>
<dbReference type="AlphaFoldDB" id="A0A0L7LB17"/>
<feature type="coiled-coil region" evidence="6">
    <location>
        <begin position="767"/>
        <end position="794"/>
    </location>
</feature>
<evidence type="ECO:0000256" key="6">
    <source>
        <dbReference type="SAM" id="Coils"/>
    </source>
</evidence>
<feature type="domain" description="C2H2-type" evidence="7">
    <location>
        <begin position="590"/>
        <end position="618"/>
    </location>
</feature>
<keyword evidence="6" id="KW-0175">Coiled coil</keyword>
<keyword evidence="1" id="KW-0479">Metal-binding</keyword>
<dbReference type="PANTHER" id="PTHR24379:SF121">
    <property type="entry name" value="C2H2-TYPE DOMAIN-CONTAINING PROTEIN"/>
    <property type="match status" value="1"/>
</dbReference>